<proteinExistence type="inferred from homology"/>
<keyword evidence="3" id="KW-0698">rRNA processing</keyword>
<dbReference type="Pfam" id="PF05997">
    <property type="entry name" value="Nop52"/>
    <property type="match status" value="1"/>
</dbReference>
<dbReference type="FunCoup" id="A0A2I4GLN2">
    <property type="interactions" value="2048"/>
</dbReference>
<evidence type="ECO:0000256" key="5">
    <source>
        <dbReference type="SAM" id="MobiDB-lite"/>
    </source>
</evidence>
<dbReference type="GO" id="GO:0005634">
    <property type="term" value="C:nucleus"/>
    <property type="evidence" value="ECO:0000318"/>
    <property type="project" value="GO_Central"/>
</dbReference>
<evidence type="ECO:0000313" key="7">
    <source>
        <dbReference type="RefSeq" id="XP_018844810.2"/>
    </source>
</evidence>
<dbReference type="STRING" id="51240.A0A2I4GLN2"/>
<evidence type="ECO:0000313" key="6">
    <source>
        <dbReference type="Proteomes" id="UP000235220"/>
    </source>
</evidence>
<organism evidence="6 7">
    <name type="scientific">Juglans regia</name>
    <name type="common">English walnut</name>
    <dbReference type="NCBI Taxonomy" id="51240"/>
    <lineage>
        <taxon>Eukaryota</taxon>
        <taxon>Viridiplantae</taxon>
        <taxon>Streptophyta</taxon>
        <taxon>Embryophyta</taxon>
        <taxon>Tracheophyta</taxon>
        <taxon>Spermatophyta</taxon>
        <taxon>Magnoliopsida</taxon>
        <taxon>eudicotyledons</taxon>
        <taxon>Gunneridae</taxon>
        <taxon>Pentapetalae</taxon>
        <taxon>rosids</taxon>
        <taxon>fabids</taxon>
        <taxon>Fagales</taxon>
        <taxon>Juglandaceae</taxon>
        <taxon>Juglans</taxon>
    </lineage>
</organism>
<reference evidence="7" key="1">
    <citation type="submission" date="2025-08" db="UniProtKB">
        <authorList>
            <consortium name="RefSeq"/>
        </authorList>
    </citation>
    <scope>IDENTIFICATION</scope>
    <source>
        <tissue evidence="7">Leaves</tissue>
    </source>
</reference>
<dbReference type="KEGG" id="jre:109008956"/>
<feature type="region of interest" description="Disordered" evidence="5">
    <location>
        <begin position="448"/>
        <end position="480"/>
    </location>
</feature>
<name>A0A2I4GLN2_JUGRE</name>
<feature type="compositionally biased region" description="Basic residues" evidence="5">
    <location>
        <begin position="563"/>
        <end position="573"/>
    </location>
</feature>
<dbReference type="GO" id="GO:0030688">
    <property type="term" value="C:preribosome, small subunit precursor"/>
    <property type="evidence" value="ECO:0007669"/>
    <property type="project" value="InterPro"/>
</dbReference>
<dbReference type="RefSeq" id="XP_018844810.2">
    <property type="nucleotide sequence ID" value="XM_018989265.2"/>
</dbReference>
<comment type="similarity">
    <text evidence="2">Belongs to the RRP1 family.</text>
</comment>
<protein>
    <submittedName>
        <fullName evidence="7">Ribosomal RNA processing protein 1 homolog</fullName>
    </submittedName>
</protein>
<dbReference type="InterPro" id="IPR010301">
    <property type="entry name" value="RRP1"/>
</dbReference>
<evidence type="ECO:0000256" key="1">
    <source>
        <dbReference type="ARBA" id="ARBA00004123"/>
    </source>
</evidence>
<dbReference type="GeneID" id="109008956"/>
<gene>
    <name evidence="7" type="primary">LOC109008956</name>
</gene>
<dbReference type="Gramene" id="Jr08_04000_p1">
    <property type="protein sequence ID" value="cds.Jr08_04000_p1"/>
    <property type="gene ID" value="Jr08_04000"/>
</dbReference>
<dbReference type="PANTHER" id="PTHR13026:SF0">
    <property type="entry name" value="RIBOSOMAL RNA PROCESSING 1B"/>
    <property type="match status" value="1"/>
</dbReference>
<feature type="compositionally biased region" description="Basic residues" evidence="5">
    <location>
        <begin position="539"/>
        <end position="555"/>
    </location>
</feature>
<keyword evidence="4" id="KW-0539">Nucleus</keyword>
<accession>A0A2I4GLN2</accession>
<feature type="region of interest" description="Disordered" evidence="5">
    <location>
        <begin position="328"/>
        <end position="367"/>
    </location>
</feature>
<feature type="region of interest" description="Disordered" evidence="5">
    <location>
        <begin position="509"/>
        <end position="573"/>
    </location>
</feature>
<sequence>MGDGAQVEEGILLIKQLGACNQSTRNKALCILVKTWLPSQRDLPEDDMRKLWKALFYCVWHADKLPVQSLLIDGLSSLLLRLHLPLSLHYFSVFLLTMRREWPGIDALRLDKFYLLIRRFLHHSFVFLKNNSWDLELSRRLMGVLVETTFFSDDKFRGIGVNYHIASVFLEELRLFLPVRSAIVEVLLEPFVSVMGKLPDKVLLGKIRSSMFDELLKMGRKLLEIKKVGDEVDSGDQAVVVGTIALTMGFSSKFYELGSSIQCCQGNRKVLFGLYDEFSKLEKDLASSGIEVSIPDAVEDDEEEAPSLVPISTEMEVVGSKPTEVAADAVNVSSDDKPLKKCRKKKKDSGGSGTGKKSKKTESLKKNEIADMVLENSHAEKENNDVAIANGENSNDEYASDGSFVTLNESVISNLQIQFENVAAEVGLDIDVPSACELPKIKVNGTVSKKRKRLKSMDTQKSQNPELNNGDAEFGTGAKSEGKSVKKVRFSMKNNLVWKPQCPLPAQSLRLPPSVTPRGSALKKGVPPGPIREIPPATKKVKQRAVSAKKARKAIKTISPTVKRLKKKKSRST</sequence>
<dbReference type="Proteomes" id="UP000235220">
    <property type="component" value="Chromosome 8"/>
</dbReference>
<feature type="compositionally biased region" description="Polar residues" evidence="5">
    <location>
        <begin position="457"/>
        <end position="467"/>
    </location>
</feature>
<dbReference type="AlphaFoldDB" id="A0A2I4GLN2"/>
<evidence type="ECO:0000256" key="3">
    <source>
        <dbReference type="ARBA" id="ARBA00022552"/>
    </source>
</evidence>
<dbReference type="OrthoDB" id="2019504at2759"/>
<comment type="subcellular location">
    <subcellularLocation>
        <location evidence="1">Nucleus</location>
    </subcellularLocation>
</comment>
<evidence type="ECO:0000256" key="4">
    <source>
        <dbReference type="ARBA" id="ARBA00023242"/>
    </source>
</evidence>
<keyword evidence="6" id="KW-1185">Reference proteome</keyword>
<dbReference type="GO" id="GO:0006364">
    <property type="term" value="P:rRNA processing"/>
    <property type="evidence" value="ECO:0007669"/>
    <property type="project" value="UniProtKB-KW"/>
</dbReference>
<evidence type="ECO:0000256" key="2">
    <source>
        <dbReference type="ARBA" id="ARBA00006374"/>
    </source>
</evidence>
<dbReference type="PANTHER" id="PTHR13026">
    <property type="entry name" value="NNP-1 PROTEIN NOVEL NUCLEAR PROTEIN 1 NOP52"/>
    <property type="match status" value="1"/>
</dbReference>